<evidence type="ECO:0000259" key="6">
    <source>
        <dbReference type="Pfam" id="PF02631"/>
    </source>
</evidence>
<dbReference type="Pfam" id="PF21981">
    <property type="entry name" value="RecX_HTH3"/>
    <property type="match status" value="1"/>
</dbReference>
<comment type="subcellular location">
    <subcellularLocation>
        <location evidence="1 5">Cytoplasm</location>
    </subcellularLocation>
</comment>
<dbReference type="InterPro" id="IPR053924">
    <property type="entry name" value="RecX_HTH_2nd"/>
</dbReference>
<name>B7GII2_ANOFW</name>
<reference evidence="9 10" key="1">
    <citation type="journal article" date="2008" name="Genome Biol.">
        <title>Encapsulated in silica: genome, proteome and physiology of the thermophilic bacterium Anoxybacillus flavithermus WK1.</title>
        <authorList>
            <person name="Saw J.H."/>
            <person name="Mountain B.W."/>
            <person name="Feng L."/>
            <person name="Omelchenko M.V."/>
            <person name="Hou S."/>
            <person name="Saito J.A."/>
            <person name="Stott M.B."/>
            <person name="Li D."/>
            <person name="Zhao G."/>
            <person name="Wu J."/>
            <person name="Galperin M.Y."/>
            <person name="Koonin E.V."/>
            <person name="Makarova K.S."/>
            <person name="Wolf Y.I."/>
            <person name="Rigden D.J."/>
            <person name="Dunfield P.F."/>
            <person name="Wang L."/>
            <person name="Alam M."/>
        </authorList>
    </citation>
    <scope>NUCLEOTIDE SEQUENCE [LARGE SCALE GENOMIC DNA]</scope>
    <source>
        <strain evidence="10">DSM 21510 / WK1</strain>
    </source>
</reference>
<dbReference type="GO" id="GO:0005737">
    <property type="term" value="C:cytoplasm"/>
    <property type="evidence" value="ECO:0007669"/>
    <property type="project" value="UniProtKB-SubCell"/>
</dbReference>
<dbReference type="GO" id="GO:0006282">
    <property type="term" value="P:regulation of DNA repair"/>
    <property type="evidence" value="ECO:0007669"/>
    <property type="project" value="UniProtKB-UniRule"/>
</dbReference>
<evidence type="ECO:0000256" key="5">
    <source>
        <dbReference type="HAMAP-Rule" id="MF_01114"/>
    </source>
</evidence>
<dbReference type="InterPro" id="IPR053925">
    <property type="entry name" value="RecX_HTH_3rd"/>
</dbReference>
<evidence type="ECO:0000256" key="4">
    <source>
        <dbReference type="ARBA" id="ARBA00022490"/>
    </source>
</evidence>
<feature type="domain" description="RecX second three-helical" evidence="6">
    <location>
        <begin position="153"/>
        <end position="193"/>
    </location>
</feature>
<dbReference type="Gene3D" id="1.10.10.10">
    <property type="entry name" value="Winged helix-like DNA-binding domain superfamily/Winged helix DNA-binding domain"/>
    <property type="match status" value="4"/>
</dbReference>
<dbReference type="Pfam" id="PF02631">
    <property type="entry name" value="RecX_HTH2"/>
    <property type="match status" value="1"/>
</dbReference>
<dbReference type="NCBIfam" id="NF010733">
    <property type="entry name" value="PRK14135.1"/>
    <property type="match status" value="1"/>
</dbReference>
<dbReference type="PANTHER" id="PTHR33602:SF1">
    <property type="entry name" value="REGULATORY PROTEIN RECX FAMILY PROTEIN"/>
    <property type="match status" value="1"/>
</dbReference>
<evidence type="ECO:0000256" key="3">
    <source>
        <dbReference type="ARBA" id="ARBA00018111"/>
    </source>
</evidence>
<dbReference type="STRING" id="491915.Aflv_0345"/>
<organism evidence="9 10">
    <name type="scientific">Anoxybacillus flavithermus (strain DSM 21510 / WK1)</name>
    <dbReference type="NCBI Taxonomy" id="491915"/>
    <lineage>
        <taxon>Bacteria</taxon>
        <taxon>Bacillati</taxon>
        <taxon>Bacillota</taxon>
        <taxon>Bacilli</taxon>
        <taxon>Bacillales</taxon>
        <taxon>Anoxybacillaceae</taxon>
        <taxon>Anoxybacillus</taxon>
    </lineage>
</organism>
<dbReference type="AlphaFoldDB" id="B7GII2"/>
<dbReference type="EMBL" id="CP000922">
    <property type="protein sequence ID" value="ACJ32729.1"/>
    <property type="molecule type" value="Genomic_DNA"/>
</dbReference>
<evidence type="ECO:0000313" key="10">
    <source>
        <dbReference type="Proteomes" id="UP000000742"/>
    </source>
</evidence>
<comment type="similarity">
    <text evidence="2 5">Belongs to the RecX family.</text>
</comment>
<protein>
    <recommendedName>
        <fullName evidence="3 5">Regulatory protein RecX</fullName>
    </recommendedName>
</protein>
<sequence>MLLTPCLQILFLQQSKYSLFSLLSFIMRCLKKKRKKRCVFKMWIEKIEVDRKNVERFYVHFVKEDGEKQIMSVDQDVLIEYRLKKGMTVTEEQWMEMMKKDDEKQAYKMALRFLAYRMRSKQEVVDYLKKKDIDAQTIERVIEKLQQERYIADEQFAHAYVQTQVNTTMKGPYLIYKELMDKGISEDVIVKAMERYTEDMQRDKAIKWVEKINKQSKKRSHQEQKAYIAQLLHMKGFPSHIVEMAKQHVTADDGTEWEALVYHGEKAHRRYEKYERYTYEQKMKQALYRKGFSLSLIEKFLEKKKED</sequence>
<dbReference type="InterPro" id="IPR036388">
    <property type="entry name" value="WH-like_DNA-bd_sf"/>
</dbReference>
<proteinExistence type="inferred from homology"/>
<evidence type="ECO:0000256" key="2">
    <source>
        <dbReference type="ARBA" id="ARBA00009695"/>
    </source>
</evidence>
<dbReference type="PANTHER" id="PTHR33602">
    <property type="entry name" value="REGULATORY PROTEIN RECX FAMILY PROTEIN"/>
    <property type="match status" value="1"/>
</dbReference>
<dbReference type="HOGENOM" id="CLU_066607_4_0_9"/>
<keyword evidence="4 5" id="KW-0963">Cytoplasm</keyword>
<evidence type="ECO:0000256" key="1">
    <source>
        <dbReference type="ARBA" id="ARBA00004496"/>
    </source>
</evidence>
<dbReference type="HAMAP" id="MF_01114">
    <property type="entry name" value="RecX"/>
    <property type="match status" value="1"/>
</dbReference>
<dbReference type="Pfam" id="PF21982">
    <property type="entry name" value="RecX_HTH1"/>
    <property type="match status" value="1"/>
</dbReference>
<dbReference type="Proteomes" id="UP000000742">
    <property type="component" value="Chromosome"/>
</dbReference>
<evidence type="ECO:0000259" key="7">
    <source>
        <dbReference type="Pfam" id="PF21981"/>
    </source>
</evidence>
<dbReference type="KEGG" id="afl:Aflv_0345"/>
<accession>B7GII2</accession>
<evidence type="ECO:0000313" key="9">
    <source>
        <dbReference type="EMBL" id="ACJ32729.1"/>
    </source>
</evidence>
<comment type="function">
    <text evidence="5">Modulates RecA activity.</text>
</comment>
<dbReference type="InterPro" id="IPR053926">
    <property type="entry name" value="RecX_HTH_1st"/>
</dbReference>
<gene>
    <name evidence="5" type="primary">recX</name>
    <name evidence="9" type="ordered locus">Aflv_0345</name>
</gene>
<evidence type="ECO:0000259" key="8">
    <source>
        <dbReference type="Pfam" id="PF21982"/>
    </source>
</evidence>
<feature type="domain" description="RecX first three-helical" evidence="8">
    <location>
        <begin position="106"/>
        <end position="145"/>
    </location>
</feature>
<dbReference type="InterPro" id="IPR003783">
    <property type="entry name" value="Regulatory_RecX"/>
</dbReference>
<dbReference type="eggNOG" id="COG2137">
    <property type="taxonomic scope" value="Bacteria"/>
</dbReference>
<feature type="domain" description="RecX third three-helical" evidence="7">
    <location>
        <begin position="256"/>
        <end position="301"/>
    </location>
</feature>